<reference evidence="1 2" key="1">
    <citation type="submission" date="2020-01" db="EMBL/GenBank/DDBJ databases">
        <title>Sphingomonas sp. C33 whole genome sequece.</title>
        <authorList>
            <person name="Park C."/>
        </authorList>
    </citation>
    <scope>NUCLEOTIDE SEQUENCE [LARGE SCALE GENOMIC DNA]</scope>
    <source>
        <strain evidence="1 2">C33</strain>
    </source>
</reference>
<dbReference type="KEGG" id="schy:GVO57_13605"/>
<evidence type="ECO:0000313" key="2">
    <source>
        <dbReference type="Proteomes" id="UP000464468"/>
    </source>
</evidence>
<proteinExistence type="predicted"/>
<evidence type="ECO:0000313" key="1">
    <source>
        <dbReference type="EMBL" id="QHL91644.1"/>
    </source>
</evidence>
<protein>
    <submittedName>
        <fullName evidence="1">DUF4917 family protein</fullName>
    </submittedName>
</protein>
<dbReference type="AlphaFoldDB" id="A0A7Z2NYA3"/>
<dbReference type="EMBL" id="CP047895">
    <property type="protein sequence ID" value="QHL91644.1"/>
    <property type="molecule type" value="Genomic_DNA"/>
</dbReference>
<dbReference type="Pfam" id="PF16263">
    <property type="entry name" value="DUF4917"/>
    <property type="match status" value="1"/>
</dbReference>
<dbReference type="InterPro" id="IPR032581">
    <property type="entry name" value="DUF4917"/>
</dbReference>
<keyword evidence="2" id="KW-1185">Reference proteome</keyword>
<sequence>MPLMTFAQAIADSNQFSKRHLLLGNGFSIACRADIFHYGSLFAQADFSQVPEVVAVFEALGTQDFEAAIRALENAARILPAYVPHGAAAIAKMLEHATALKEILVETIAGNHPHIPPDIPDQKFWACRQFLSHFLASDGQVFTLNYDLLLYWTLMHDDMPFDEPIPLATNDGFGNDEDDPDADYVVWQGETGAHDARVHFLHGALHLFDSGAELKKYTWIRKGVPLVEQARAAIAADAYPLFVAEGTSAKKKAKIRHNAYLYQGFKQLTANVKQGRHCFFIFGHSLAENDDHILNRLARGRFPKLYVGIYGDPLAPDNQRIMARANALAAARHHKSPLEVAFYDAASANVWGRENDMARTQVRLDQEATRRSHTRRH</sequence>
<dbReference type="Proteomes" id="UP000464468">
    <property type="component" value="Chromosome"/>
</dbReference>
<gene>
    <name evidence="1" type="ORF">GVO57_13605</name>
</gene>
<organism evidence="1 2">
    <name type="scientific">Sphingomonas changnyeongensis</name>
    <dbReference type="NCBI Taxonomy" id="2698679"/>
    <lineage>
        <taxon>Bacteria</taxon>
        <taxon>Pseudomonadati</taxon>
        <taxon>Pseudomonadota</taxon>
        <taxon>Alphaproteobacteria</taxon>
        <taxon>Sphingomonadales</taxon>
        <taxon>Sphingomonadaceae</taxon>
        <taxon>Sphingomonas</taxon>
    </lineage>
</organism>
<accession>A0A7Z2NYA3</accession>
<name>A0A7Z2NYA3_9SPHN</name>